<feature type="binding site" evidence="5">
    <location>
        <position position="218"/>
    </location>
    <ligand>
        <name>S-adenosyl-L-methionine</name>
        <dbReference type="ChEBI" id="CHEBI:59789"/>
    </ligand>
</feature>
<dbReference type="KEGG" id="cln:UPTC3659_1181"/>
<dbReference type="InterPro" id="IPR030390">
    <property type="entry name" value="MeTrfase_TrmA_AS"/>
</dbReference>
<keyword evidence="3 5" id="KW-0949">S-adenosyl-L-methionine</keyword>
<dbReference type="GO" id="GO:0030697">
    <property type="term" value="F:tRNA (uracil(54)-C5)-methyltransferase activity, S-adenosyl methionine-dependent"/>
    <property type="evidence" value="ECO:0007669"/>
    <property type="project" value="UniProtKB-EC"/>
</dbReference>
<evidence type="ECO:0000256" key="3">
    <source>
        <dbReference type="ARBA" id="ARBA00022691"/>
    </source>
</evidence>
<protein>
    <submittedName>
        <fullName evidence="7">tRNA m5U54 methyltransferase</fullName>
        <ecNumber evidence="7">2.1.1.35</ecNumber>
    </submittedName>
</protein>
<dbReference type="EMBL" id="CP007775">
    <property type="protein sequence ID" value="AJD02018.1"/>
    <property type="molecule type" value="Genomic_DNA"/>
</dbReference>
<sequence>MHFEEKIALNKALFSSLYNGEIQCFKSPLKAYRTRAEFSIYHHENGKISYAMFENKKKIPIEKFDIADEKIQDYMPILLNNLNEKLKHKLFGVEFLATKLDLSITLLYHKNIELIAQDLQELAVKLNLKLIARSRGKKLVYNGENLRQVLKINTNEFLYEFNNDCFIQPNTYINEKMIEWVVSCIEGDFKQDLLELYCGYGNFTIALARNFKKVLATEISKKNIEFALKNCVLNSIENIAFTRLSSEELSQALKKEREFNRLKNIDLDSFKISHVLVDPPRAGLDLNVIELIKNYENIIYISCNPITLKENLEILYQSHEISNLAFFDQFANTHHLECGVYLRKKA</sequence>
<comment type="similarity">
    <text evidence="5">Belongs to the class I-like SAM-binding methyltransferase superfamily. RNA M5U methyltransferase family.</text>
</comment>
<evidence type="ECO:0000256" key="5">
    <source>
        <dbReference type="PROSITE-ProRule" id="PRU01024"/>
    </source>
</evidence>
<dbReference type="Gene3D" id="3.40.50.150">
    <property type="entry name" value="Vaccinia Virus protein VP39"/>
    <property type="match status" value="1"/>
</dbReference>
<feature type="binding site" evidence="5">
    <location>
        <position position="197"/>
    </location>
    <ligand>
        <name>S-adenosyl-L-methionine</name>
        <dbReference type="ChEBI" id="CHEBI:59789"/>
    </ligand>
</feature>
<evidence type="ECO:0000256" key="1">
    <source>
        <dbReference type="ARBA" id="ARBA00022603"/>
    </source>
</evidence>
<dbReference type="CDD" id="cd02440">
    <property type="entry name" value="AdoMet_MTases"/>
    <property type="match status" value="1"/>
</dbReference>
<evidence type="ECO:0000256" key="2">
    <source>
        <dbReference type="ARBA" id="ARBA00022679"/>
    </source>
</evidence>
<dbReference type="InterPro" id="IPR011869">
    <property type="entry name" value="TrmA_MeTrfase"/>
</dbReference>
<dbReference type="SUPFAM" id="SSF53335">
    <property type="entry name" value="S-adenosyl-L-methionine-dependent methyltransferases"/>
    <property type="match status" value="1"/>
</dbReference>
<keyword evidence="4" id="KW-0819">tRNA processing</keyword>
<dbReference type="AlphaFoldDB" id="A0A0A8HWC2"/>
<name>A0A0A8HWC2_CAMLA</name>
<dbReference type="InterPro" id="IPR010280">
    <property type="entry name" value="U5_MeTrfase_fam"/>
</dbReference>
<dbReference type="PROSITE" id="PS01230">
    <property type="entry name" value="TRMA_1"/>
    <property type="match status" value="1"/>
</dbReference>
<dbReference type="PANTHER" id="PTHR47790:SF2">
    <property type="entry name" value="TRNA_TMRNA (URACIL-C(5))-METHYLTRANSFERASE"/>
    <property type="match status" value="1"/>
</dbReference>
<accession>A0A0A8HWC2</accession>
<reference evidence="7 8" key="1">
    <citation type="journal article" date="2014" name="Genome Biol. Evol.">
        <title>Comparative Genomics of the Campylobacter lari Group.</title>
        <authorList>
            <person name="Miller W.G."/>
            <person name="Yee E."/>
            <person name="Chapman M.H."/>
            <person name="Smith T.P."/>
            <person name="Bono J.L."/>
            <person name="Huynh S."/>
            <person name="Parker C.T."/>
            <person name="Vandamme P."/>
            <person name="Luong K."/>
            <person name="Korlach J."/>
        </authorList>
    </citation>
    <scope>NUCLEOTIDE SEQUENCE [LARGE SCALE GENOMIC DNA]</scope>
    <source>
        <strain evidence="8">RM3659</strain>
    </source>
</reference>
<dbReference type="GO" id="GO:0008033">
    <property type="term" value="P:tRNA processing"/>
    <property type="evidence" value="ECO:0007669"/>
    <property type="project" value="UniProtKB-KW"/>
</dbReference>
<dbReference type="GO" id="GO:0019843">
    <property type="term" value="F:rRNA binding"/>
    <property type="evidence" value="ECO:0007669"/>
    <property type="project" value="TreeGrafter"/>
</dbReference>
<dbReference type="Pfam" id="PF05958">
    <property type="entry name" value="tRNA_U5-meth_tr"/>
    <property type="match status" value="1"/>
</dbReference>
<feature type="active site" description="Nucleophile" evidence="5">
    <location>
        <position position="303"/>
    </location>
</feature>
<feature type="active site" evidence="6">
    <location>
        <position position="303"/>
    </location>
</feature>
<organism evidence="7 8">
    <name type="scientific">Campylobacter lari NCTC 11845</name>
    <dbReference type="NCBI Taxonomy" id="1388749"/>
    <lineage>
        <taxon>Bacteria</taxon>
        <taxon>Pseudomonadati</taxon>
        <taxon>Campylobacterota</taxon>
        <taxon>Epsilonproteobacteria</taxon>
        <taxon>Campylobacterales</taxon>
        <taxon>Campylobacteraceae</taxon>
        <taxon>Campylobacter</taxon>
    </lineage>
</organism>
<dbReference type="PROSITE" id="PS51687">
    <property type="entry name" value="SAM_MT_RNA_M5U"/>
    <property type="match status" value="1"/>
</dbReference>
<feature type="binding site" evidence="5">
    <location>
        <position position="168"/>
    </location>
    <ligand>
        <name>S-adenosyl-L-methionine</name>
        <dbReference type="ChEBI" id="CHEBI:59789"/>
    </ligand>
</feature>
<dbReference type="RefSeq" id="WP_039626436.1">
    <property type="nucleotide sequence ID" value="NZ_CP007775.1"/>
</dbReference>
<evidence type="ECO:0000313" key="8">
    <source>
        <dbReference type="Proteomes" id="UP000031130"/>
    </source>
</evidence>
<dbReference type="PANTHER" id="PTHR47790">
    <property type="entry name" value="TRNA/TMRNA (URACIL-C(5))-METHYLTRANSFERASE"/>
    <property type="match status" value="1"/>
</dbReference>
<proteinExistence type="inferred from homology"/>
<dbReference type="NCBIfam" id="TIGR02143">
    <property type="entry name" value="trmA_only"/>
    <property type="match status" value="1"/>
</dbReference>
<dbReference type="OrthoDB" id="9804590at2"/>
<dbReference type="GO" id="GO:0032259">
    <property type="term" value="P:methylation"/>
    <property type="evidence" value="ECO:0007669"/>
    <property type="project" value="UniProtKB-KW"/>
</dbReference>
<evidence type="ECO:0000313" key="7">
    <source>
        <dbReference type="EMBL" id="AJD02018.1"/>
    </source>
</evidence>
<dbReference type="HOGENOM" id="CLU_043022_1_0_7"/>
<dbReference type="Gene3D" id="2.40.50.1070">
    <property type="match status" value="1"/>
</dbReference>
<keyword evidence="1 5" id="KW-0489">Methyltransferase</keyword>
<keyword evidence="2 5" id="KW-0808">Transferase</keyword>
<dbReference type="GO" id="GO:0005829">
    <property type="term" value="C:cytosol"/>
    <property type="evidence" value="ECO:0007669"/>
    <property type="project" value="TreeGrafter"/>
</dbReference>
<dbReference type="InterPro" id="IPR029063">
    <property type="entry name" value="SAM-dependent_MTases_sf"/>
</dbReference>
<dbReference type="EC" id="2.1.1.35" evidence="7"/>
<dbReference type="GO" id="GO:0000049">
    <property type="term" value="F:tRNA binding"/>
    <property type="evidence" value="ECO:0007669"/>
    <property type="project" value="TreeGrafter"/>
</dbReference>
<evidence type="ECO:0000256" key="4">
    <source>
        <dbReference type="ARBA" id="ARBA00022694"/>
    </source>
</evidence>
<evidence type="ECO:0000256" key="6">
    <source>
        <dbReference type="PROSITE-ProRule" id="PRU10015"/>
    </source>
</evidence>
<feature type="binding site" evidence="5">
    <location>
        <position position="278"/>
    </location>
    <ligand>
        <name>S-adenosyl-L-methionine</name>
        <dbReference type="ChEBI" id="CHEBI:59789"/>
    </ligand>
</feature>
<dbReference type="HAMAP" id="MF_01011">
    <property type="entry name" value="RNA_methyltr_TrmA"/>
    <property type="match status" value="1"/>
</dbReference>
<gene>
    <name evidence="7" type="primary">trmA</name>
    <name evidence="7" type="ORF">UPTC3659_1181</name>
</gene>
<dbReference type="FunFam" id="3.40.50.150:FF:000012">
    <property type="entry name" value="tRNA/tmRNA (uracil-C(5))-methyltransferase"/>
    <property type="match status" value="1"/>
</dbReference>
<dbReference type="Proteomes" id="UP000031130">
    <property type="component" value="Chromosome"/>
</dbReference>